<accession>A0A7T7XLW6</accession>
<dbReference type="PANTHER" id="PTHR36111:SF2">
    <property type="entry name" value="INNER MEMBRANE PROTEIN"/>
    <property type="match status" value="1"/>
</dbReference>
<dbReference type="Proteomes" id="UP000595917">
    <property type="component" value="Chromosome"/>
</dbReference>
<dbReference type="AlphaFoldDB" id="A0A7T7XLW6"/>
<feature type="transmembrane region" description="Helical" evidence="1">
    <location>
        <begin position="214"/>
        <end position="234"/>
    </location>
</feature>
<keyword evidence="3" id="KW-1185">Reference proteome</keyword>
<dbReference type="EMBL" id="CP067089">
    <property type="protein sequence ID" value="QQO08725.1"/>
    <property type="molecule type" value="Genomic_DNA"/>
</dbReference>
<feature type="transmembrane region" description="Helical" evidence="1">
    <location>
        <begin position="6"/>
        <end position="23"/>
    </location>
</feature>
<name>A0A7T7XLW6_9SPIR</name>
<proteinExistence type="predicted"/>
<keyword evidence="1" id="KW-1133">Transmembrane helix</keyword>
<feature type="transmembrane region" description="Helical" evidence="1">
    <location>
        <begin position="35"/>
        <end position="54"/>
    </location>
</feature>
<gene>
    <name evidence="2" type="ORF">JFL75_17630</name>
</gene>
<keyword evidence="1" id="KW-0812">Transmembrane</keyword>
<sequence>MLPIGVWIDNACVLIGGLIGASCRDRIPQRIKEPLTVIFGVAAIGIGITSFIRLHSLPAVLLALISGALIGELLNLDLRIKNVLSRLIRHLKFPIEGDHDSYMQFYLLVAVTLCASGANIFGALNEGMTGDSTVLISKAVMDIFAAAIFASRLGYAMILIVIPQCLILTSLFYLANFIMPVVSATMILDFISVGGLLTFVVGISIAGIKHISAANLLPALILVFPVSALFTLLMG</sequence>
<evidence type="ECO:0000313" key="3">
    <source>
        <dbReference type="Proteomes" id="UP000595917"/>
    </source>
</evidence>
<keyword evidence="1" id="KW-0472">Membrane</keyword>
<dbReference type="RefSeq" id="WP_215626031.1">
    <property type="nucleotide sequence ID" value="NZ_CP067089.2"/>
</dbReference>
<evidence type="ECO:0000313" key="2">
    <source>
        <dbReference type="EMBL" id="QQO08725.1"/>
    </source>
</evidence>
<dbReference type="PANTHER" id="PTHR36111">
    <property type="entry name" value="INNER MEMBRANE PROTEIN-RELATED"/>
    <property type="match status" value="1"/>
</dbReference>
<evidence type="ECO:0000256" key="1">
    <source>
        <dbReference type="SAM" id="Phobius"/>
    </source>
</evidence>
<protein>
    <submittedName>
        <fullName evidence="2">DUF554 domain-containing protein</fullName>
    </submittedName>
</protein>
<dbReference type="KEGG" id="bhc:JFL75_17630"/>
<feature type="transmembrane region" description="Helical" evidence="1">
    <location>
        <begin position="143"/>
        <end position="174"/>
    </location>
</feature>
<organism evidence="2 3">
    <name type="scientific">Breznakiella homolactica</name>
    <dbReference type="NCBI Taxonomy" id="2798577"/>
    <lineage>
        <taxon>Bacteria</taxon>
        <taxon>Pseudomonadati</taxon>
        <taxon>Spirochaetota</taxon>
        <taxon>Spirochaetia</taxon>
        <taxon>Spirochaetales</taxon>
        <taxon>Breznakiellaceae</taxon>
        <taxon>Breznakiella</taxon>
    </lineage>
</organism>
<feature type="transmembrane region" description="Helical" evidence="1">
    <location>
        <begin position="101"/>
        <end position="123"/>
    </location>
</feature>
<dbReference type="InterPro" id="IPR007563">
    <property type="entry name" value="DUF554"/>
</dbReference>
<dbReference type="Pfam" id="PF04474">
    <property type="entry name" value="DUF554"/>
    <property type="match status" value="1"/>
</dbReference>
<feature type="transmembrane region" description="Helical" evidence="1">
    <location>
        <begin position="186"/>
        <end position="208"/>
    </location>
</feature>
<reference evidence="2" key="1">
    <citation type="submission" date="2021-01" db="EMBL/GenBank/DDBJ databases">
        <title>Description of Breznakiella homolactica.</title>
        <authorList>
            <person name="Song Y."/>
            <person name="Brune A."/>
        </authorList>
    </citation>
    <scope>NUCLEOTIDE SEQUENCE</scope>
    <source>
        <strain evidence="2">RmG30</strain>
    </source>
</reference>